<dbReference type="FunFam" id="2.60.300.12:FF:000001">
    <property type="entry name" value="Iron-binding protein IscA"/>
    <property type="match status" value="1"/>
</dbReference>
<evidence type="ECO:0000256" key="2">
    <source>
        <dbReference type="ARBA" id="ARBA00006718"/>
    </source>
</evidence>
<organism evidence="6">
    <name type="scientific">Corethron hystrix</name>
    <dbReference type="NCBI Taxonomy" id="216773"/>
    <lineage>
        <taxon>Eukaryota</taxon>
        <taxon>Sar</taxon>
        <taxon>Stramenopiles</taxon>
        <taxon>Ochrophyta</taxon>
        <taxon>Bacillariophyta</taxon>
        <taxon>Coscinodiscophyceae</taxon>
        <taxon>Corethrophycidae</taxon>
        <taxon>Corethrales</taxon>
        <taxon>Corethraceae</taxon>
        <taxon>Corethron</taxon>
    </lineage>
</organism>
<dbReference type="InterPro" id="IPR050322">
    <property type="entry name" value="Fe-S_cluster_asmbl/transfer"/>
</dbReference>
<sequence>MSARPLLSQARFAAKSHLLRRTSRPRPPVASLLAPLSPPSPAATPFRLLSSVPAIDPLPSSPLRRKKKRRPRRPRRAPIVVTDVAAARIRALLSDAEGDPLGIRLGVKRRGCNGLSYTLNYAYEVPPQDEDVVTPNGVRVFVEPAALFSIVGTVMDWEEDALTAEFTFKNPNSKGECGCGESFTV</sequence>
<dbReference type="GO" id="GO:0051537">
    <property type="term" value="F:2 iron, 2 sulfur cluster binding"/>
    <property type="evidence" value="ECO:0007669"/>
    <property type="project" value="TreeGrafter"/>
</dbReference>
<dbReference type="InterPro" id="IPR035903">
    <property type="entry name" value="HesB-like_dom_sf"/>
</dbReference>
<dbReference type="PANTHER" id="PTHR10072">
    <property type="entry name" value="IRON-SULFUR CLUSTER ASSEMBLY PROTEIN"/>
    <property type="match status" value="1"/>
</dbReference>
<feature type="region of interest" description="Disordered" evidence="4">
    <location>
        <begin position="17"/>
        <end position="36"/>
    </location>
</feature>
<gene>
    <name evidence="6" type="ORF">CHYS00102_LOCUS30159</name>
</gene>
<dbReference type="GO" id="GO:0051539">
    <property type="term" value="F:4 iron, 4 sulfur cluster binding"/>
    <property type="evidence" value="ECO:0007669"/>
    <property type="project" value="UniProtKB-KW"/>
</dbReference>
<dbReference type="EMBL" id="HBFR01041287">
    <property type="protein sequence ID" value="CAD8902940.1"/>
    <property type="molecule type" value="Transcribed_RNA"/>
</dbReference>
<proteinExistence type="inferred from homology"/>
<dbReference type="InterPro" id="IPR000361">
    <property type="entry name" value="ATAP_core_dom"/>
</dbReference>
<comment type="pathway">
    <text evidence="1">Cofactor biosynthesis; iron-sulfur cluster biosynthesis.</text>
</comment>
<dbReference type="PANTHER" id="PTHR10072:SF41">
    <property type="entry name" value="IRON-SULFUR CLUSTER ASSEMBLY 1 HOMOLOG, MITOCHONDRIAL"/>
    <property type="match status" value="1"/>
</dbReference>
<reference evidence="6" key="1">
    <citation type="submission" date="2021-01" db="EMBL/GenBank/DDBJ databases">
        <authorList>
            <person name="Corre E."/>
            <person name="Pelletier E."/>
            <person name="Niang G."/>
            <person name="Scheremetjew M."/>
            <person name="Finn R."/>
            <person name="Kale V."/>
            <person name="Holt S."/>
            <person name="Cochrane G."/>
            <person name="Meng A."/>
            <person name="Brown T."/>
            <person name="Cohen L."/>
        </authorList>
    </citation>
    <scope>NUCLEOTIDE SEQUENCE</scope>
    <source>
        <strain evidence="6">308</strain>
    </source>
</reference>
<dbReference type="AlphaFoldDB" id="A0A7S1BZJ0"/>
<keyword evidence="3" id="KW-0004">4Fe-4S</keyword>
<dbReference type="Gene3D" id="2.60.300.12">
    <property type="entry name" value="HesB-like domain"/>
    <property type="match status" value="1"/>
</dbReference>
<accession>A0A7S1BZJ0</accession>
<dbReference type="InterPro" id="IPR016092">
    <property type="entry name" value="ATAP"/>
</dbReference>
<name>A0A7S1BZJ0_9STRA</name>
<dbReference type="InterPro" id="IPR017870">
    <property type="entry name" value="FeS_cluster_insertion_CS"/>
</dbReference>
<comment type="similarity">
    <text evidence="2">Belongs to the HesB/IscA family.</text>
</comment>
<dbReference type="PROSITE" id="PS01152">
    <property type="entry name" value="HESB"/>
    <property type="match status" value="1"/>
</dbReference>
<evidence type="ECO:0000256" key="4">
    <source>
        <dbReference type="SAM" id="MobiDB-lite"/>
    </source>
</evidence>
<feature type="compositionally biased region" description="Basic residues" evidence="4">
    <location>
        <begin position="63"/>
        <end position="76"/>
    </location>
</feature>
<dbReference type="NCBIfam" id="TIGR00049">
    <property type="entry name" value="iron-sulfur cluster assembly accessory protein"/>
    <property type="match status" value="1"/>
</dbReference>
<protein>
    <recommendedName>
        <fullName evidence="5">Core domain-containing protein</fullName>
    </recommendedName>
</protein>
<feature type="domain" description="Core" evidence="5">
    <location>
        <begin position="79"/>
        <end position="181"/>
    </location>
</feature>
<dbReference type="SUPFAM" id="SSF89360">
    <property type="entry name" value="HesB-like domain"/>
    <property type="match status" value="1"/>
</dbReference>
<evidence type="ECO:0000256" key="3">
    <source>
        <dbReference type="ARBA" id="ARBA00022485"/>
    </source>
</evidence>
<evidence type="ECO:0000259" key="5">
    <source>
        <dbReference type="Pfam" id="PF01521"/>
    </source>
</evidence>
<dbReference type="GO" id="GO:0016226">
    <property type="term" value="P:iron-sulfur cluster assembly"/>
    <property type="evidence" value="ECO:0007669"/>
    <property type="project" value="InterPro"/>
</dbReference>
<feature type="region of interest" description="Disordered" evidence="4">
    <location>
        <begin position="57"/>
        <end position="77"/>
    </location>
</feature>
<dbReference type="Pfam" id="PF01521">
    <property type="entry name" value="Fe-S_biosyn"/>
    <property type="match status" value="1"/>
</dbReference>
<evidence type="ECO:0000256" key="1">
    <source>
        <dbReference type="ARBA" id="ARBA00005151"/>
    </source>
</evidence>
<dbReference type="GO" id="GO:0005739">
    <property type="term" value="C:mitochondrion"/>
    <property type="evidence" value="ECO:0007669"/>
    <property type="project" value="TreeGrafter"/>
</dbReference>
<keyword evidence="3" id="KW-0479">Metal-binding</keyword>
<evidence type="ECO:0000313" key="6">
    <source>
        <dbReference type="EMBL" id="CAD8902940.1"/>
    </source>
</evidence>
<keyword evidence="3" id="KW-0408">Iron</keyword>
<keyword evidence="3" id="KW-0411">Iron-sulfur</keyword>